<evidence type="ECO:0008006" key="2">
    <source>
        <dbReference type="Google" id="ProtNLM"/>
    </source>
</evidence>
<dbReference type="PANTHER" id="PTHR33988">
    <property type="entry name" value="ENDORIBONUCLEASE MAZF-RELATED"/>
    <property type="match status" value="1"/>
</dbReference>
<dbReference type="Gene3D" id="2.30.30.110">
    <property type="match status" value="1"/>
</dbReference>
<gene>
    <name evidence="1" type="ORF">MNBD_ACTINO02-908</name>
</gene>
<dbReference type="Pfam" id="PF02452">
    <property type="entry name" value="PemK_toxin"/>
    <property type="match status" value="1"/>
</dbReference>
<dbReference type="InterPro" id="IPR011067">
    <property type="entry name" value="Plasmid_toxin/cell-grow_inhib"/>
</dbReference>
<dbReference type="AlphaFoldDB" id="A0A3B0TIX8"/>
<dbReference type="EMBL" id="UOEK01000378">
    <property type="protein sequence ID" value="VAW07016.1"/>
    <property type="molecule type" value="Genomic_DNA"/>
</dbReference>
<dbReference type="GO" id="GO:0004521">
    <property type="term" value="F:RNA endonuclease activity"/>
    <property type="evidence" value="ECO:0007669"/>
    <property type="project" value="TreeGrafter"/>
</dbReference>
<dbReference type="GO" id="GO:0016075">
    <property type="term" value="P:rRNA catabolic process"/>
    <property type="evidence" value="ECO:0007669"/>
    <property type="project" value="TreeGrafter"/>
</dbReference>
<accession>A0A3B0TIX8</accession>
<dbReference type="SUPFAM" id="SSF50118">
    <property type="entry name" value="Cell growth inhibitor/plasmid maintenance toxic component"/>
    <property type="match status" value="1"/>
</dbReference>
<name>A0A3B0TIX8_9ZZZZ</name>
<proteinExistence type="predicted"/>
<sequence length="103" mass="11417">MVILAQGDIWWAEAEDKRRPMLIVTRTEAIPVLTWILVAPVTRTIRGIPTEVSLDIDDGMPAPCVAAFDNLQPIRKVFLTEFVGSISHRRSEVCQALSALADC</sequence>
<dbReference type="GO" id="GO:0006402">
    <property type="term" value="P:mRNA catabolic process"/>
    <property type="evidence" value="ECO:0007669"/>
    <property type="project" value="TreeGrafter"/>
</dbReference>
<evidence type="ECO:0000313" key="1">
    <source>
        <dbReference type="EMBL" id="VAW07016.1"/>
    </source>
</evidence>
<dbReference type="PANTHER" id="PTHR33988:SF2">
    <property type="entry name" value="ENDORIBONUCLEASE MAZF"/>
    <property type="match status" value="1"/>
</dbReference>
<dbReference type="InterPro" id="IPR003477">
    <property type="entry name" value="PemK-like"/>
</dbReference>
<organism evidence="1">
    <name type="scientific">hydrothermal vent metagenome</name>
    <dbReference type="NCBI Taxonomy" id="652676"/>
    <lineage>
        <taxon>unclassified sequences</taxon>
        <taxon>metagenomes</taxon>
        <taxon>ecological metagenomes</taxon>
    </lineage>
</organism>
<reference evidence="1" key="1">
    <citation type="submission" date="2018-06" db="EMBL/GenBank/DDBJ databases">
        <authorList>
            <person name="Zhirakovskaya E."/>
        </authorList>
    </citation>
    <scope>NUCLEOTIDE SEQUENCE</scope>
</reference>
<dbReference type="GO" id="GO:0003677">
    <property type="term" value="F:DNA binding"/>
    <property type="evidence" value="ECO:0007669"/>
    <property type="project" value="InterPro"/>
</dbReference>
<protein>
    <recommendedName>
        <fullName evidence="2">Death on curing protein, Doc toxin</fullName>
    </recommendedName>
</protein>